<accession>A0A1I1Z724</accession>
<feature type="region of interest" description="Disordered" evidence="1">
    <location>
        <begin position="73"/>
        <end position="93"/>
    </location>
</feature>
<name>A0A1I1Z724_9ACTN</name>
<evidence type="ECO:0000313" key="2">
    <source>
        <dbReference type="EMBL" id="SFE27664.1"/>
    </source>
</evidence>
<dbReference type="PANTHER" id="PTHR42305:SF1">
    <property type="entry name" value="MEMBRANE PROTEIN RV1733C-RELATED"/>
    <property type="match status" value="1"/>
</dbReference>
<dbReference type="AlphaFoldDB" id="A0A1I1Z724"/>
<sequence length="93" mass="9667">MLLAAWTLAVVVAVGAGVWAALAVERNADAPRAERHPVPAVLTEDAERAVGAADDSDSDRAWVTARWTAADGTKHTGLSRVDSDSKAGSTTRV</sequence>
<reference evidence="2 3" key="1">
    <citation type="submission" date="2016-10" db="EMBL/GenBank/DDBJ databases">
        <authorList>
            <person name="de Groot N.N."/>
        </authorList>
    </citation>
    <scope>NUCLEOTIDE SEQUENCE [LARGE SCALE GENOMIC DNA]</scope>
    <source>
        <strain evidence="2 3">OK461</strain>
    </source>
</reference>
<dbReference type="InterPro" id="IPR039708">
    <property type="entry name" value="MT1774/Rv1733c-like"/>
</dbReference>
<organism evidence="2 3">
    <name type="scientific">Streptomyces mirabilis</name>
    <dbReference type="NCBI Taxonomy" id="68239"/>
    <lineage>
        <taxon>Bacteria</taxon>
        <taxon>Bacillati</taxon>
        <taxon>Actinomycetota</taxon>
        <taxon>Actinomycetes</taxon>
        <taxon>Kitasatosporales</taxon>
        <taxon>Streptomycetaceae</taxon>
        <taxon>Streptomyces</taxon>
    </lineage>
</organism>
<gene>
    <name evidence="2" type="ORF">SAMN02787118_101182</name>
</gene>
<dbReference type="PANTHER" id="PTHR42305">
    <property type="entry name" value="MEMBRANE PROTEIN RV1733C-RELATED"/>
    <property type="match status" value="1"/>
</dbReference>
<proteinExistence type="predicted"/>
<dbReference type="Proteomes" id="UP000181942">
    <property type="component" value="Unassembled WGS sequence"/>
</dbReference>
<protein>
    <submittedName>
        <fullName evidence="2">Uncharacterized protein</fullName>
    </submittedName>
</protein>
<dbReference type="EMBL" id="FONR01000001">
    <property type="protein sequence ID" value="SFE27664.1"/>
    <property type="molecule type" value="Genomic_DNA"/>
</dbReference>
<evidence type="ECO:0000313" key="3">
    <source>
        <dbReference type="Proteomes" id="UP000181942"/>
    </source>
</evidence>
<evidence type="ECO:0000256" key="1">
    <source>
        <dbReference type="SAM" id="MobiDB-lite"/>
    </source>
</evidence>